<comment type="caution">
    <text evidence="2">The sequence shown here is derived from an EMBL/GenBank/DDBJ whole genome shotgun (WGS) entry which is preliminary data.</text>
</comment>
<accession>A0A8J2PWK5</accession>
<dbReference type="GO" id="GO:0032456">
    <property type="term" value="P:endocytic recycling"/>
    <property type="evidence" value="ECO:0007669"/>
    <property type="project" value="InterPro"/>
</dbReference>
<dbReference type="OrthoDB" id="10263345at2759"/>
<keyword evidence="3" id="KW-1185">Reference proteome</keyword>
<feature type="region of interest" description="Disordered" evidence="1">
    <location>
        <begin position="1"/>
        <end position="32"/>
    </location>
</feature>
<dbReference type="GO" id="GO:1990745">
    <property type="term" value="C:EARP complex"/>
    <property type="evidence" value="ECO:0007669"/>
    <property type="project" value="InterPro"/>
</dbReference>
<dbReference type="PANTHER" id="PTHR13258">
    <property type="entry name" value="SYNDETIN"/>
    <property type="match status" value="1"/>
</dbReference>
<dbReference type="InterPro" id="IPR040047">
    <property type="entry name" value="VPS50"/>
</dbReference>
<dbReference type="GO" id="GO:0042147">
    <property type="term" value="P:retrograde transport, endosome to Golgi"/>
    <property type="evidence" value="ECO:0007669"/>
    <property type="project" value="InterPro"/>
</dbReference>
<feature type="non-terminal residue" evidence="2">
    <location>
        <position position="132"/>
    </location>
</feature>
<dbReference type="Proteomes" id="UP000708208">
    <property type="component" value="Unassembled WGS sequence"/>
</dbReference>
<evidence type="ECO:0000313" key="2">
    <source>
        <dbReference type="EMBL" id="CAG7824505.1"/>
    </source>
</evidence>
<feature type="non-terminal residue" evidence="2">
    <location>
        <position position="1"/>
    </location>
</feature>
<evidence type="ECO:0000256" key="1">
    <source>
        <dbReference type="SAM" id="MobiDB-lite"/>
    </source>
</evidence>
<dbReference type="PANTHER" id="PTHR13258:SF0">
    <property type="entry name" value="SYNDETIN"/>
    <property type="match status" value="1"/>
</dbReference>
<proteinExistence type="predicted"/>
<dbReference type="GO" id="GO:0000149">
    <property type="term" value="F:SNARE binding"/>
    <property type="evidence" value="ECO:0007669"/>
    <property type="project" value="TreeGrafter"/>
</dbReference>
<reference evidence="2" key="1">
    <citation type="submission" date="2021-06" db="EMBL/GenBank/DDBJ databases">
        <authorList>
            <person name="Hodson N. C."/>
            <person name="Mongue J. A."/>
            <person name="Jaron S. K."/>
        </authorList>
    </citation>
    <scope>NUCLEOTIDE SEQUENCE</scope>
</reference>
<dbReference type="GO" id="GO:0005829">
    <property type="term" value="C:cytosol"/>
    <property type="evidence" value="ECO:0007669"/>
    <property type="project" value="GOC"/>
</dbReference>
<protein>
    <submittedName>
        <fullName evidence="2">Uncharacterized protein</fullName>
    </submittedName>
</protein>
<sequence>SKREATANGENNNVDDCKVNDDPEDDKTNEEDKQAFIITNTTLSILRLYGRYLHMMHLLKSIAYDVAVCMSQLFEYYFYVVFVYFGSENGTVTIETISNAQLRVALSRIRDNLIKRDTDGSLSNGKVRIFNE</sequence>
<dbReference type="AlphaFoldDB" id="A0A8J2PWK5"/>
<name>A0A8J2PWK5_9HEXA</name>
<organism evidence="2 3">
    <name type="scientific">Allacma fusca</name>
    <dbReference type="NCBI Taxonomy" id="39272"/>
    <lineage>
        <taxon>Eukaryota</taxon>
        <taxon>Metazoa</taxon>
        <taxon>Ecdysozoa</taxon>
        <taxon>Arthropoda</taxon>
        <taxon>Hexapoda</taxon>
        <taxon>Collembola</taxon>
        <taxon>Symphypleona</taxon>
        <taxon>Sminthuridae</taxon>
        <taxon>Allacma</taxon>
    </lineage>
</organism>
<evidence type="ECO:0000313" key="3">
    <source>
        <dbReference type="Proteomes" id="UP000708208"/>
    </source>
</evidence>
<gene>
    <name evidence="2" type="ORF">AFUS01_LOCUS34657</name>
</gene>
<dbReference type="EMBL" id="CAJVCH010533116">
    <property type="protein sequence ID" value="CAG7824505.1"/>
    <property type="molecule type" value="Genomic_DNA"/>
</dbReference>